<evidence type="ECO:0000259" key="5">
    <source>
        <dbReference type="Pfam" id="PF08386"/>
    </source>
</evidence>
<feature type="signal peptide" evidence="3">
    <location>
        <begin position="1"/>
        <end position="19"/>
    </location>
</feature>
<evidence type="ECO:0000256" key="1">
    <source>
        <dbReference type="ARBA" id="ARBA00010088"/>
    </source>
</evidence>
<reference evidence="6 7" key="1">
    <citation type="submission" date="2020-05" db="EMBL/GenBank/DDBJ databases">
        <title>Identification and distribution of gene clusters putatively required for synthesis of sphingolipid metabolism inhibitors in phylogenetically diverse species of the filamentous fungus Fusarium.</title>
        <authorList>
            <person name="Kim H.-S."/>
            <person name="Busman M."/>
            <person name="Brown D.W."/>
            <person name="Divon H."/>
            <person name="Uhlig S."/>
            <person name="Proctor R.H."/>
        </authorList>
    </citation>
    <scope>NUCLEOTIDE SEQUENCE [LARGE SCALE GENOMIC DNA]</scope>
    <source>
        <strain evidence="6 7">NRRL 20693</strain>
    </source>
</reference>
<evidence type="ECO:0000259" key="4">
    <source>
        <dbReference type="Pfam" id="PF00561"/>
    </source>
</evidence>
<keyword evidence="2 6" id="KW-0378">Hydrolase</keyword>
<keyword evidence="3" id="KW-0732">Signal</keyword>
<organism evidence="6 7">
    <name type="scientific">Fusarium heterosporum</name>
    <dbReference type="NCBI Taxonomy" id="42747"/>
    <lineage>
        <taxon>Eukaryota</taxon>
        <taxon>Fungi</taxon>
        <taxon>Dikarya</taxon>
        <taxon>Ascomycota</taxon>
        <taxon>Pezizomycotina</taxon>
        <taxon>Sordariomycetes</taxon>
        <taxon>Hypocreomycetidae</taxon>
        <taxon>Hypocreales</taxon>
        <taxon>Nectriaceae</taxon>
        <taxon>Fusarium</taxon>
        <taxon>Fusarium heterosporum species complex</taxon>
    </lineage>
</organism>
<keyword evidence="7" id="KW-1185">Reference proteome</keyword>
<dbReference type="OrthoDB" id="425534at2759"/>
<proteinExistence type="inferred from homology"/>
<protein>
    <submittedName>
        <fullName evidence="6">Alpha beta hydrolase superfamily hydrolase</fullName>
    </submittedName>
</protein>
<dbReference type="InterPro" id="IPR051601">
    <property type="entry name" value="Serine_prot/Carboxylest_S33"/>
</dbReference>
<comment type="caution">
    <text evidence="6">The sequence shown here is derived from an EMBL/GenBank/DDBJ whole genome shotgun (WGS) entry which is preliminary data.</text>
</comment>
<feature type="chain" id="PRO_5034354466" evidence="3">
    <location>
        <begin position="20"/>
        <end position="564"/>
    </location>
</feature>
<comment type="similarity">
    <text evidence="1">Belongs to the peptidase S33 family.</text>
</comment>
<accession>A0A8H5T4B9</accession>
<gene>
    <name evidence="6" type="ORF">FHETE_7859</name>
</gene>
<evidence type="ECO:0000313" key="6">
    <source>
        <dbReference type="EMBL" id="KAF5662753.1"/>
    </source>
</evidence>
<dbReference type="InterPro" id="IPR000073">
    <property type="entry name" value="AB_hydrolase_1"/>
</dbReference>
<dbReference type="SUPFAM" id="SSF53474">
    <property type="entry name" value="alpha/beta-Hydrolases"/>
    <property type="match status" value="1"/>
</dbReference>
<evidence type="ECO:0000256" key="3">
    <source>
        <dbReference type="SAM" id="SignalP"/>
    </source>
</evidence>
<dbReference type="EMBL" id="JAAGWQ010000159">
    <property type="protein sequence ID" value="KAF5662753.1"/>
    <property type="molecule type" value="Genomic_DNA"/>
</dbReference>
<dbReference type="GO" id="GO:0016787">
    <property type="term" value="F:hydrolase activity"/>
    <property type="evidence" value="ECO:0007669"/>
    <property type="project" value="UniProtKB-KW"/>
</dbReference>
<dbReference type="InterPro" id="IPR029058">
    <property type="entry name" value="AB_hydrolase_fold"/>
</dbReference>
<evidence type="ECO:0000256" key="2">
    <source>
        <dbReference type="ARBA" id="ARBA00022801"/>
    </source>
</evidence>
<dbReference type="Proteomes" id="UP000567885">
    <property type="component" value="Unassembled WGS sequence"/>
</dbReference>
<feature type="domain" description="Peptidase S33 tripeptidyl aminopeptidase-like C-terminal" evidence="5">
    <location>
        <begin position="433"/>
        <end position="535"/>
    </location>
</feature>
<name>A0A8H5T4B9_FUSHE</name>
<dbReference type="Pfam" id="PF00561">
    <property type="entry name" value="Abhydrolase_1"/>
    <property type="match status" value="1"/>
</dbReference>
<dbReference type="InterPro" id="IPR013595">
    <property type="entry name" value="Pept_S33_TAP-like_C"/>
</dbReference>
<dbReference type="Pfam" id="PF08386">
    <property type="entry name" value="Abhydrolase_4"/>
    <property type="match status" value="1"/>
</dbReference>
<dbReference type="PANTHER" id="PTHR43248:SF25">
    <property type="entry name" value="AB HYDROLASE-1 DOMAIN-CONTAINING PROTEIN-RELATED"/>
    <property type="match status" value="1"/>
</dbReference>
<sequence length="564" mass="61572">MKLHTFLSLLLAYSTQASSLPKDVRTSLISRASSTGSISSMNSSIEWSKCDLDFGVDSMNEKQKAYDCARLEVPLDHTSASNGDTIRLDLIRVKATKEPFKGSVLYNPGGPGGSGVEAILRRGPDLSRVLGGQFDVISFDPRGTGRTIPFICNATTGLEANETELNKLRRRESNNLPQADIWKFLETDNWKQANAIAEQCFKTRHDIGRFVNTPFVARDMISIVDALDQGPKLNYWGVSYGTVLGQVAASMFPERVGRVLLDANLKAEDYAANVWISSLRGAEMALSHLLDECIDAGKDLCPLADYHGKQTTGDSLLAAVSQAFESYLNGSQEIGNVTQEELNLAVVGVKYLTLDELYDPADFSTTATRIKGLLTNNNTALLVPSGNSTLNIPWNIGREFVTHGISCSDSSFRVESPEDLFSIYQAHRASSSFFEASLSARLICASWKFSAAEQIDFNKLRNVKTSSPVLFANGAYDPVTPLSGAWEISSRFRGSRVIVHEGVGHGILNHPSNCTEDAVRKYFVDGEMPKLNTTCKPNLPAFEYGAQKAAESAKEASSQDSPMN</sequence>
<dbReference type="Gene3D" id="3.40.50.1820">
    <property type="entry name" value="alpha/beta hydrolase"/>
    <property type="match status" value="1"/>
</dbReference>
<feature type="domain" description="AB hydrolase-1" evidence="4">
    <location>
        <begin position="104"/>
        <end position="264"/>
    </location>
</feature>
<dbReference type="AlphaFoldDB" id="A0A8H5T4B9"/>
<evidence type="ECO:0000313" key="7">
    <source>
        <dbReference type="Proteomes" id="UP000567885"/>
    </source>
</evidence>
<dbReference type="PANTHER" id="PTHR43248">
    <property type="entry name" value="2-SUCCINYL-6-HYDROXY-2,4-CYCLOHEXADIENE-1-CARBOXYLATE SYNTHASE"/>
    <property type="match status" value="1"/>
</dbReference>